<sequence>MGTITETTGRSASFLQATSMALVALGFLAPATNFGPVFMVFAVLLLLVLLMVGLVTFLRCVQLGVEDSRLAQQAEEVMRFYAEAAPALEERIGAPRKSGDPGEAAVGVKIPGQTLLTNASLIALVEAALCGVLAALVAHLAGSGLAVCAVIGGAVAAACTFTLLRLQSKLWNRAMDR</sequence>
<accession>A0ABW4NCZ5</accession>
<keyword evidence="1" id="KW-1133">Transmembrane helix</keyword>
<name>A0ABW4NCZ5_9SPHN</name>
<feature type="transmembrane region" description="Helical" evidence="1">
    <location>
        <begin position="119"/>
        <end position="138"/>
    </location>
</feature>
<evidence type="ECO:0000256" key="1">
    <source>
        <dbReference type="SAM" id="Phobius"/>
    </source>
</evidence>
<gene>
    <name evidence="2" type="ORF">ACFSC3_09800</name>
</gene>
<evidence type="ECO:0000313" key="2">
    <source>
        <dbReference type="EMBL" id="MFD1787867.1"/>
    </source>
</evidence>
<keyword evidence="3" id="KW-1185">Reference proteome</keyword>
<dbReference type="Proteomes" id="UP001597283">
    <property type="component" value="Unassembled WGS sequence"/>
</dbReference>
<dbReference type="EMBL" id="JBHUFC010000003">
    <property type="protein sequence ID" value="MFD1787867.1"/>
    <property type="molecule type" value="Genomic_DNA"/>
</dbReference>
<feature type="transmembrane region" description="Helical" evidence="1">
    <location>
        <begin position="37"/>
        <end position="61"/>
    </location>
</feature>
<dbReference type="RefSeq" id="WP_380940229.1">
    <property type="nucleotide sequence ID" value="NZ_JBHUFC010000003.1"/>
</dbReference>
<evidence type="ECO:0000313" key="3">
    <source>
        <dbReference type="Proteomes" id="UP001597283"/>
    </source>
</evidence>
<keyword evidence="1" id="KW-0472">Membrane</keyword>
<comment type="caution">
    <text evidence="2">The sequence shown here is derived from an EMBL/GenBank/DDBJ whole genome shotgun (WGS) entry which is preliminary data.</text>
</comment>
<protein>
    <submittedName>
        <fullName evidence="2">Uncharacterized protein</fullName>
    </submittedName>
</protein>
<reference evidence="3" key="1">
    <citation type="journal article" date="2019" name="Int. J. Syst. Evol. Microbiol.">
        <title>The Global Catalogue of Microorganisms (GCM) 10K type strain sequencing project: providing services to taxonomists for standard genome sequencing and annotation.</title>
        <authorList>
            <consortium name="The Broad Institute Genomics Platform"/>
            <consortium name="The Broad Institute Genome Sequencing Center for Infectious Disease"/>
            <person name="Wu L."/>
            <person name="Ma J."/>
        </authorList>
    </citation>
    <scope>NUCLEOTIDE SEQUENCE [LARGE SCALE GENOMIC DNA]</scope>
    <source>
        <strain evidence="3">Q85</strain>
    </source>
</reference>
<proteinExistence type="predicted"/>
<feature type="transmembrane region" description="Helical" evidence="1">
    <location>
        <begin position="144"/>
        <end position="164"/>
    </location>
</feature>
<organism evidence="2 3">
    <name type="scientific">Sphingomonas floccifaciens</name>
    <dbReference type="NCBI Taxonomy" id="1844115"/>
    <lineage>
        <taxon>Bacteria</taxon>
        <taxon>Pseudomonadati</taxon>
        <taxon>Pseudomonadota</taxon>
        <taxon>Alphaproteobacteria</taxon>
        <taxon>Sphingomonadales</taxon>
        <taxon>Sphingomonadaceae</taxon>
        <taxon>Sphingomonas</taxon>
    </lineage>
</organism>
<feature type="transmembrane region" description="Helical" evidence="1">
    <location>
        <begin position="12"/>
        <end position="31"/>
    </location>
</feature>
<keyword evidence="1" id="KW-0812">Transmembrane</keyword>